<reference evidence="2 3" key="1">
    <citation type="submission" date="2019-11" db="EMBL/GenBank/DDBJ databases">
        <title>Comparative genomics of hydrocarbon-degrading Desulfosarcina strains.</title>
        <authorList>
            <person name="Watanabe M."/>
            <person name="Kojima H."/>
            <person name="Fukui M."/>
        </authorList>
    </citation>
    <scope>NUCLEOTIDE SEQUENCE [LARGE SCALE GENOMIC DNA]</scope>
    <source>
        <strain evidence="2 3">PL12</strain>
    </source>
</reference>
<name>A0A5K7YTM3_9BACT</name>
<organism evidence="2 3">
    <name type="scientific">Desulfosarcina alkanivorans</name>
    <dbReference type="NCBI Taxonomy" id="571177"/>
    <lineage>
        <taxon>Bacteria</taxon>
        <taxon>Pseudomonadati</taxon>
        <taxon>Thermodesulfobacteriota</taxon>
        <taxon>Desulfobacteria</taxon>
        <taxon>Desulfobacterales</taxon>
        <taxon>Desulfosarcinaceae</taxon>
        <taxon>Desulfosarcina</taxon>
    </lineage>
</organism>
<dbReference type="InterPro" id="IPR003673">
    <property type="entry name" value="CoA-Trfase_fam_III"/>
</dbReference>
<dbReference type="AlphaFoldDB" id="A0A5K7YTM3"/>
<dbReference type="OrthoDB" id="9781472at2"/>
<dbReference type="InterPro" id="IPR023606">
    <property type="entry name" value="CoA-Trfase_III_dom_1_sf"/>
</dbReference>
<evidence type="ECO:0000313" key="2">
    <source>
        <dbReference type="EMBL" id="BBO68007.1"/>
    </source>
</evidence>
<dbReference type="PANTHER" id="PTHR48207">
    <property type="entry name" value="SUCCINATE--HYDROXYMETHYLGLUTARATE COA-TRANSFERASE"/>
    <property type="match status" value="1"/>
</dbReference>
<dbReference type="Pfam" id="PF02515">
    <property type="entry name" value="CoA_transf_3"/>
    <property type="match status" value="1"/>
</dbReference>
<proteinExistence type="predicted"/>
<protein>
    <submittedName>
        <fullName evidence="2">CoA transferase</fullName>
    </submittedName>
</protein>
<evidence type="ECO:0000313" key="3">
    <source>
        <dbReference type="Proteomes" id="UP000427906"/>
    </source>
</evidence>
<dbReference type="InterPro" id="IPR044855">
    <property type="entry name" value="CoA-Trfase_III_dom3_sf"/>
</dbReference>
<keyword evidence="3" id="KW-1185">Reference proteome</keyword>
<accession>A0A5K7YTM3</accession>
<dbReference type="EMBL" id="AP021874">
    <property type="protein sequence ID" value="BBO68007.1"/>
    <property type="molecule type" value="Genomic_DNA"/>
</dbReference>
<dbReference type="PANTHER" id="PTHR48207:SF3">
    <property type="entry name" value="SUCCINATE--HYDROXYMETHYLGLUTARATE COA-TRANSFERASE"/>
    <property type="match status" value="1"/>
</dbReference>
<dbReference type="SUPFAM" id="SSF89796">
    <property type="entry name" value="CoA-transferase family III (CaiB/BaiF)"/>
    <property type="match status" value="1"/>
</dbReference>
<evidence type="ECO:0000256" key="1">
    <source>
        <dbReference type="ARBA" id="ARBA00022679"/>
    </source>
</evidence>
<sequence>MQKDTFRSGPLTGITVLDLTSLLPGPYSTMMLADLGADVIKIEKPGVGDLTRHYSPKIKREGAYFLSVNRNKRSLALNLTCEKGKAIFMELVKSADVVLDGFRPGVMDKIGLGYDELKSVNPSIIACSISGYGQDGPYANKAGHDINYLSIAGVLGATGTKDGMPVIPGIQIADVGGGAMLAAVCILSALIARQKTGEGQYIDVAMTDGALAWQALTAGRYFADGTIPRPSREMLSGRFACYNVYATKDGRHIALGALEPQFWSAFCNAIGREDLIQRQFADGKEADALVDEVREIFYQRKRSEWMALLEDVDCCCEPVNDLDEAFSHPQVMHRKMVVEVEHPTEGKVRQLNFPGKFSKTAPSVRTAAPRLGEHNQEILETLGFTPEEISRLAQEKIISPADTI</sequence>
<dbReference type="KEGG" id="dalk:DSCA_19370"/>
<dbReference type="Gene3D" id="3.40.50.10540">
    <property type="entry name" value="Crotonobetainyl-coa:carnitine coa-transferase, domain 1"/>
    <property type="match status" value="1"/>
</dbReference>
<keyword evidence="1 2" id="KW-0808">Transferase</keyword>
<dbReference type="Gene3D" id="3.30.1540.10">
    <property type="entry name" value="formyl-coa transferase, domain 3"/>
    <property type="match status" value="1"/>
</dbReference>
<dbReference type="GO" id="GO:0008410">
    <property type="term" value="F:CoA-transferase activity"/>
    <property type="evidence" value="ECO:0007669"/>
    <property type="project" value="TreeGrafter"/>
</dbReference>
<dbReference type="Proteomes" id="UP000427906">
    <property type="component" value="Chromosome"/>
</dbReference>
<dbReference type="InterPro" id="IPR050483">
    <property type="entry name" value="CoA-transferase_III_domain"/>
</dbReference>
<gene>
    <name evidence="2" type="ORF">DSCA_19370</name>
</gene>
<dbReference type="RefSeq" id="WP_155316209.1">
    <property type="nucleotide sequence ID" value="NZ_AP021874.1"/>
</dbReference>